<protein>
    <submittedName>
        <fullName evidence="3">Putative tricarboxylic transport membrane protein</fullName>
    </submittedName>
</protein>
<gene>
    <name evidence="3" type="ORF">SAMN05518846_101419</name>
</gene>
<sequence>MSKTFDRYASLLFLVLGAAFLIGSQNISASAYGSNVGPNIFPLGLGALLVLLSLRLFYETFKYKQEEKKQGPALDYKRFLIILVAALLYVLLLEEIGYVVSTFLFLLVGFQTMSKGKWLSTLLISGAFSFGIYFLYVNVLDGSLPGLPAWLGF</sequence>
<feature type="transmembrane region" description="Helical" evidence="1">
    <location>
        <begin position="39"/>
        <end position="58"/>
    </location>
</feature>
<evidence type="ECO:0000313" key="4">
    <source>
        <dbReference type="Proteomes" id="UP000198915"/>
    </source>
</evidence>
<dbReference type="Pfam" id="PF07331">
    <property type="entry name" value="TctB"/>
    <property type="match status" value="1"/>
</dbReference>
<proteinExistence type="predicted"/>
<evidence type="ECO:0000259" key="2">
    <source>
        <dbReference type="Pfam" id="PF07331"/>
    </source>
</evidence>
<keyword evidence="1" id="KW-0812">Transmembrane</keyword>
<dbReference type="EMBL" id="FORT01000001">
    <property type="protein sequence ID" value="SFI87923.1"/>
    <property type="molecule type" value="Genomic_DNA"/>
</dbReference>
<dbReference type="InterPro" id="IPR009936">
    <property type="entry name" value="DUF1468"/>
</dbReference>
<feature type="domain" description="DUF1468" evidence="2">
    <location>
        <begin position="9"/>
        <end position="145"/>
    </location>
</feature>
<accession>A0A1I3LTA7</accession>
<dbReference type="Proteomes" id="UP000198915">
    <property type="component" value="Unassembled WGS sequence"/>
</dbReference>
<name>A0A1I3LTA7_9BACL</name>
<reference evidence="4" key="1">
    <citation type="submission" date="2016-10" db="EMBL/GenBank/DDBJ databases">
        <authorList>
            <person name="Varghese N."/>
            <person name="Submissions S."/>
        </authorList>
    </citation>
    <scope>NUCLEOTIDE SEQUENCE [LARGE SCALE GENOMIC DNA]</scope>
    <source>
        <strain evidence="4">OK042</strain>
    </source>
</reference>
<evidence type="ECO:0000313" key="3">
    <source>
        <dbReference type="EMBL" id="SFI87923.1"/>
    </source>
</evidence>
<dbReference type="AlphaFoldDB" id="A0A1I3LTA7"/>
<organism evidence="3 4">
    <name type="scientific">Brevibacillus centrosporus</name>
    <dbReference type="NCBI Taxonomy" id="54910"/>
    <lineage>
        <taxon>Bacteria</taxon>
        <taxon>Bacillati</taxon>
        <taxon>Bacillota</taxon>
        <taxon>Bacilli</taxon>
        <taxon>Bacillales</taxon>
        <taxon>Paenibacillaceae</taxon>
        <taxon>Brevibacillus</taxon>
    </lineage>
</organism>
<dbReference type="STRING" id="1884381.SAMN05518846_101419"/>
<keyword evidence="1" id="KW-1133">Transmembrane helix</keyword>
<keyword evidence="4" id="KW-1185">Reference proteome</keyword>
<feature type="transmembrane region" description="Helical" evidence="1">
    <location>
        <begin position="79"/>
        <end position="106"/>
    </location>
</feature>
<feature type="transmembrane region" description="Helical" evidence="1">
    <location>
        <begin position="118"/>
        <end position="137"/>
    </location>
</feature>
<dbReference type="RefSeq" id="WP_092266292.1">
    <property type="nucleotide sequence ID" value="NZ_BJOE01000015.1"/>
</dbReference>
<keyword evidence="1" id="KW-0472">Membrane</keyword>
<evidence type="ECO:0000256" key="1">
    <source>
        <dbReference type="SAM" id="Phobius"/>
    </source>
</evidence>